<dbReference type="PROSITE" id="PS51723">
    <property type="entry name" value="PEPTIDASE_M60"/>
    <property type="match status" value="1"/>
</dbReference>
<dbReference type="InterPro" id="IPR017850">
    <property type="entry name" value="Alkaline_phosphatase_core_sf"/>
</dbReference>
<evidence type="ECO:0000313" key="4">
    <source>
        <dbReference type="EMBL" id="EGF59847.1"/>
    </source>
</evidence>
<dbReference type="HOGENOM" id="CLU_287542_0_0_10"/>
<feature type="domain" description="Peptidase M60" evidence="3">
    <location>
        <begin position="563"/>
        <end position="867"/>
    </location>
</feature>
<feature type="signal peptide" evidence="2">
    <location>
        <begin position="1"/>
        <end position="24"/>
    </location>
</feature>
<dbReference type="PANTHER" id="PTHR43751:SF1">
    <property type="entry name" value="SULFATASE ATSG-RELATED"/>
    <property type="match status" value="1"/>
</dbReference>
<dbReference type="Pfam" id="PF00884">
    <property type="entry name" value="Sulfatase"/>
    <property type="match status" value="1"/>
</dbReference>
<evidence type="ECO:0000256" key="2">
    <source>
        <dbReference type="SAM" id="SignalP"/>
    </source>
</evidence>
<proteinExistence type="predicted"/>
<protein>
    <submittedName>
        <fullName evidence="4">Arylsulfatase</fullName>
    </submittedName>
</protein>
<accession>F3PN55</accession>
<evidence type="ECO:0000313" key="5">
    <source>
        <dbReference type="Proteomes" id="UP000003416"/>
    </source>
</evidence>
<evidence type="ECO:0000256" key="1">
    <source>
        <dbReference type="PIRSR" id="PIRSR600917-52"/>
    </source>
</evidence>
<dbReference type="STRING" id="763034.HMPREF9446_00141"/>
<dbReference type="InterPro" id="IPR042279">
    <property type="entry name" value="Pep_M60_3"/>
</dbReference>
<dbReference type="InterPro" id="IPR000917">
    <property type="entry name" value="Sulfatase_N"/>
</dbReference>
<dbReference type="PANTHER" id="PTHR43751">
    <property type="entry name" value="SULFATASE"/>
    <property type="match status" value="1"/>
</dbReference>
<reference evidence="4 5" key="1">
    <citation type="submission" date="2011-02" db="EMBL/GenBank/DDBJ databases">
        <authorList>
            <person name="Weinstock G."/>
            <person name="Sodergren E."/>
            <person name="Clifton S."/>
            <person name="Fulton L."/>
            <person name="Fulton B."/>
            <person name="Courtney L."/>
            <person name="Fronick C."/>
            <person name="Harrison M."/>
            <person name="Strong C."/>
            <person name="Farmer C."/>
            <person name="Delahaunty K."/>
            <person name="Markovic C."/>
            <person name="Hall O."/>
            <person name="Minx P."/>
            <person name="Tomlinson C."/>
            <person name="Mitreva M."/>
            <person name="Hou S."/>
            <person name="Chen J."/>
            <person name="Wollam A."/>
            <person name="Pepin K.H."/>
            <person name="Johnson M."/>
            <person name="Bhonagiri V."/>
            <person name="Zhang X."/>
            <person name="Suruliraj S."/>
            <person name="Warren W."/>
            <person name="Chinwalla A."/>
            <person name="Mardis E.R."/>
            <person name="Wilson R.K."/>
        </authorList>
    </citation>
    <scope>NUCLEOTIDE SEQUENCE [LARGE SCALE GENOMIC DNA]</scope>
    <source>
        <strain evidence="4 5">YIT 12057</strain>
    </source>
</reference>
<comment type="caution">
    <text evidence="4">The sequence shown here is derived from an EMBL/GenBank/DDBJ whole genome shotgun (WGS) entry which is preliminary data.</text>
</comment>
<dbReference type="eggNOG" id="COG4166">
    <property type="taxonomic scope" value="Bacteria"/>
</dbReference>
<sequence length="1071" mass="122603">MSNMNVNLLSFLSCSLWSGAVAQAAPAEKEQHKPVNILFCIADDAGHMGAYGTSWVNTPAFDRVAREGVLFENAYTCNAKSAPSRAAFITGRNSWQLKEACNHWPTFPSEFKSYPEALAENGYYVGCTGKGWGPGVANDAQGKKRDITGKPWNEKKLVPPTGNISNVDYAANFQEFMKARPKDRPFCFWYGSLEPHRGYEYGSSIRAGKKVGQIDSVPSYWPDNEIVRTDMLDYALEIEHFDTHLGRILKTLEESGELDNTIVVVTSDHGMPFPRCKGQEYNNSNHIPMAVMWRNGIVKPGRKAGEYISSIDVAPTLLEIAGLSRQKSGMQAITGRSFMDILKNKKTDMDRDFVMLGKERHDVGRPDDRGYPIRGLIRGDFLYLKNFETERWPAGNPETGYMNVDGGPTKTEILKARRNSKTAHYWQLSFGKRAAEELYNIKKDPNCMVDLSGNPEYEALMRKMEKEMTARLVEQEDPRMFGRGEVFDRYPDMSVAYQFWNRTKAGEKVPSGWIGDTDFEPGASGLNVNWEGTYEAEFRVQEFEQYQHPDVMAKVNKTNGYSLLDNATGIVARKGKELMVRVGKIGTDTLRIKIQNLDCPDGDGYKTGSSHYTLREGLNRIIPENDGLVYVLYHTFGKVTGKKVKIHFLTGEVNGYFDIRKHKASQWQTMLKNATYKFFDVLGENIHLTFPVESFRQYTPDGKALIDVFDRIVELEHEFMGLDKYKDRQFKNRQYCHVVYKGYMYAPNYRTAYGITTMEKVCDINKLTGVALWGPAHEIGHINQIRPGAKWHGMTEVTNNIYCLYVQDAFGIVTRVQKEVERPTGTFDDCWYERSMTEYFTLGLAHNENRINHCRLVPFWQLYLYCSKVLGNGDFYKDLYEAIRTSPDPATFGDCQLEFVKKACAAANLDLTPFFEKYGFLKPIKMEINDYGKKMFEVTGEGIKQVRKDIKARKYPKLKVPFWYITDNTVELFRNPQPIEKGMAICKGNTFTMKNWKNVVAYEVFRNGKLVFVAPLQHFTVENVVVDAKTKVYAIASDGSREKVEFQWTEDLQQLENMKRRDSKFKNMYHR</sequence>
<comment type="PTM">
    <text evidence="1">The conversion to 3-oxoalanine (also known as C-formylglycine, FGly), of a serine or cysteine residue in prokaryotes and of a cysteine residue in eukaryotes, is critical for catalytic activity.</text>
</comment>
<feature type="modified residue" description="3-oxoalanine (Ser)" evidence="1">
    <location>
        <position position="81"/>
    </location>
</feature>
<dbReference type="Gene3D" id="3.40.720.10">
    <property type="entry name" value="Alkaline Phosphatase, subunit A"/>
    <property type="match status" value="1"/>
</dbReference>
<evidence type="ECO:0000259" key="3">
    <source>
        <dbReference type="PROSITE" id="PS51723"/>
    </source>
</evidence>
<dbReference type="Gene3D" id="1.10.390.30">
    <property type="entry name" value="Peptidase M60, enhancin-like domain 3"/>
    <property type="match status" value="1"/>
</dbReference>
<dbReference type="Pfam" id="PF13402">
    <property type="entry name" value="Peptidase_M60"/>
    <property type="match status" value="1"/>
</dbReference>
<dbReference type="AlphaFoldDB" id="F3PN55"/>
<dbReference type="EMBL" id="AFBN01000004">
    <property type="protein sequence ID" value="EGF59847.1"/>
    <property type="molecule type" value="Genomic_DNA"/>
</dbReference>
<keyword evidence="2" id="KW-0732">Signal</keyword>
<name>F3PN55_9BACE</name>
<dbReference type="Proteomes" id="UP000003416">
    <property type="component" value="Unassembled WGS sequence"/>
</dbReference>
<organism evidence="4 5">
    <name type="scientific">Bacteroides fluxus YIT 12057</name>
    <dbReference type="NCBI Taxonomy" id="763034"/>
    <lineage>
        <taxon>Bacteria</taxon>
        <taxon>Pseudomonadati</taxon>
        <taxon>Bacteroidota</taxon>
        <taxon>Bacteroidia</taxon>
        <taxon>Bacteroidales</taxon>
        <taxon>Bacteroidaceae</taxon>
        <taxon>Bacteroides</taxon>
    </lineage>
</organism>
<dbReference type="Gene3D" id="3.40.390.80">
    <property type="entry name" value="Peptidase M60, enhancin-like domain 2"/>
    <property type="match status" value="1"/>
</dbReference>
<feature type="chain" id="PRO_5003299832" evidence="2">
    <location>
        <begin position="25"/>
        <end position="1071"/>
    </location>
</feature>
<dbReference type="eggNOG" id="COG3119">
    <property type="taxonomic scope" value="Bacteria"/>
</dbReference>
<dbReference type="InterPro" id="IPR052701">
    <property type="entry name" value="GAG_Ulvan_Degrading_Sulfatases"/>
</dbReference>
<dbReference type="CDD" id="cd16027">
    <property type="entry name" value="SGSH"/>
    <property type="match status" value="1"/>
</dbReference>
<dbReference type="SMART" id="SM01276">
    <property type="entry name" value="M60-like"/>
    <property type="match status" value="1"/>
</dbReference>
<dbReference type="InterPro" id="IPR031161">
    <property type="entry name" value="Peptidase_M60_dom"/>
</dbReference>
<dbReference type="SUPFAM" id="SSF53649">
    <property type="entry name" value="Alkaline phosphatase-like"/>
    <property type="match status" value="1"/>
</dbReference>
<gene>
    <name evidence="4" type="ORF">HMPREF9446_00141</name>
</gene>
<keyword evidence="5" id="KW-1185">Reference proteome</keyword>
<dbReference type="Gene3D" id="2.60.120.1250">
    <property type="entry name" value="Peptidase M60, enhancin-like domain 1"/>
    <property type="match status" value="1"/>
</dbReference>